<proteinExistence type="predicted"/>
<organism evidence="2">
    <name type="scientific">uncultured Caudovirales phage</name>
    <dbReference type="NCBI Taxonomy" id="2100421"/>
    <lineage>
        <taxon>Viruses</taxon>
        <taxon>Duplodnaviria</taxon>
        <taxon>Heunggongvirae</taxon>
        <taxon>Uroviricota</taxon>
        <taxon>Caudoviricetes</taxon>
        <taxon>Peduoviridae</taxon>
        <taxon>Maltschvirus</taxon>
        <taxon>Maltschvirus maltsch</taxon>
    </lineage>
</organism>
<dbReference type="EMBL" id="LR797536">
    <property type="protein sequence ID" value="CAB4223362.1"/>
    <property type="molecule type" value="Genomic_DNA"/>
</dbReference>
<dbReference type="InterPro" id="IPR053802">
    <property type="entry name" value="DUF6950"/>
</dbReference>
<sequence length="136" mass="14778">MRFQDWPSRLDTFTREASEKKFEWGVWDCGLSAAKCVEALTGVDAASEYLGKYSTAEGSVRTLKKVSGGGLREAFTRLLGEPLESPKLAQRGDICLFETPLGDAVGWCIGPSIAATGPDGLTYTRLKNADIAWRVS</sequence>
<accession>A0A6J5Q5L4</accession>
<evidence type="ECO:0000313" key="2">
    <source>
        <dbReference type="EMBL" id="CAB4176645.1"/>
    </source>
</evidence>
<dbReference type="EMBL" id="LR796943">
    <property type="protein sequence ID" value="CAB4176645.1"/>
    <property type="molecule type" value="Genomic_DNA"/>
</dbReference>
<protein>
    <recommendedName>
        <fullName evidence="1">DUF6950 domain-containing protein</fullName>
    </recommendedName>
</protein>
<feature type="domain" description="DUF6950" evidence="1">
    <location>
        <begin position="1"/>
        <end position="135"/>
    </location>
</feature>
<name>A0A6J5Q5L4_9CAUD</name>
<dbReference type="Pfam" id="PF22262">
    <property type="entry name" value="DUF6950"/>
    <property type="match status" value="1"/>
</dbReference>
<dbReference type="EMBL" id="LR797367">
    <property type="protein sequence ID" value="CAB4210903.1"/>
    <property type="molecule type" value="Genomic_DNA"/>
</dbReference>
<gene>
    <name evidence="3" type="ORF">UFOVP1425_51</name>
    <name evidence="4" type="ORF">UFOVP1672_29</name>
    <name evidence="2" type="ORF">UFOVP988_51</name>
</gene>
<reference evidence="2" key="1">
    <citation type="submission" date="2020-05" db="EMBL/GenBank/DDBJ databases">
        <authorList>
            <person name="Chiriac C."/>
            <person name="Salcher M."/>
            <person name="Ghai R."/>
            <person name="Kavagutti S V."/>
        </authorList>
    </citation>
    <scope>NUCLEOTIDE SEQUENCE</scope>
</reference>
<evidence type="ECO:0000313" key="4">
    <source>
        <dbReference type="EMBL" id="CAB4223362.1"/>
    </source>
</evidence>
<evidence type="ECO:0000313" key="3">
    <source>
        <dbReference type="EMBL" id="CAB4210903.1"/>
    </source>
</evidence>
<evidence type="ECO:0000259" key="1">
    <source>
        <dbReference type="Pfam" id="PF22262"/>
    </source>
</evidence>